<keyword evidence="2" id="KW-1185">Reference proteome</keyword>
<dbReference type="EMBL" id="ML119885">
    <property type="protein sequence ID" value="RPA72013.1"/>
    <property type="molecule type" value="Genomic_DNA"/>
</dbReference>
<name>A0A3N4HCB1_ASCIM</name>
<evidence type="ECO:0000313" key="1">
    <source>
        <dbReference type="EMBL" id="RPA72013.1"/>
    </source>
</evidence>
<evidence type="ECO:0000313" key="2">
    <source>
        <dbReference type="Proteomes" id="UP000275078"/>
    </source>
</evidence>
<dbReference type="Proteomes" id="UP000275078">
    <property type="component" value="Unassembled WGS sequence"/>
</dbReference>
<accession>A0A3N4HCB1</accession>
<dbReference type="AlphaFoldDB" id="A0A3N4HCB1"/>
<reference evidence="1 2" key="1">
    <citation type="journal article" date="2018" name="Nat. Ecol. Evol.">
        <title>Pezizomycetes genomes reveal the molecular basis of ectomycorrhizal truffle lifestyle.</title>
        <authorList>
            <person name="Murat C."/>
            <person name="Payen T."/>
            <person name="Noel B."/>
            <person name="Kuo A."/>
            <person name="Morin E."/>
            <person name="Chen J."/>
            <person name="Kohler A."/>
            <person name="Krizsan K."/>
            <person name="Balestrini R."/>
            <person name="Da Silva C."/>
            <person name="Montanini B."/>
            <person name="Hainaut M."/>
            <person name="Levati E."/>
            <person name="Barry K.W."/>
            <person name="Belfiori B."/>
            <person name="Cichocki N."/>
            <person name="Clum A."/>
            <person name="Dockter R.B."/>
            <person name="Fauchery L."/>
            <person name="Guy J."/>
            <person name="Iotti M."/>
            <person name="Le Tacon F."/>
            <person name="Lindquist E.A."/>
            <person name="Lipzen A."/>
            <person name="Malagnac F."/>
            <person name="Mello A."/>
            <person name="Molinier V."/>
            <person name="Miyauchi S."/>
            <person name="Poulain J."/>
            <person name="Riccioni C."/>
            <person name="Rubini A."/>
            <person name="Sitrit Y."/>
            <person name="Splivallo R."/>
            <person name="Traeger S."/>
            <person name="Wang M."/>
            <person name="Zifcakova L."/>
            <person name="Wipf D."/>
            <person name="Zambonelli A."/>
            <person name="Paolocci F."/>
            <person name="Nowrousian M."/>
            <person name="Ottonello S."/>
            <person name="Baldrian P."/>
            <person name="Spatafora J.W."/>
            <person name="Henrissat B."/>
            <person name="Nagy L.G."/>
            <person name="Aury J.M."/>
            <person name="Wincker P."/>
            <person name="Grigoriev I.V."/>
            <person name="Bonfante P."/>
            <person name="Martin F.M."/>
        </authorList>
    </citation>
    <scope>NUCLEOTIDE SEQUENCE [LARGE SCALE GENOMIC DNA]</scope>
    <source>
        <strain evidence="1 2">RN42</strain>
    </source>
</reference>
<gene>
    <name evidence="1" type="ORF">BJ508DRAFT_315103</name>
</gene>
<sequence>MHLHFWIFWEQVSRSFEGIKQGSNLEIRILKHVHQYSPTDSTSLAEASPINVATSPATYNEAALERPEMTDLRVPKNSKNFTEDQNRTLLSYLEYHDAELTIVQQMLANLQAGITPALPEQGSDHLSGRVAQIRRRLSKLRDRAAITSEYTKLQALTKSTSLAKRPWAGWITSLRNTSLHWHQSGRSDSDQAIDLYPSMLSTTPNSMASVPKNSSAGPEASTSRVDLVEAFRRLPSSTERERLPKIASTGDNSITVVAKSETEKALIIFNSIPIDTWTTEPDISFIEQYSTAIPSHVPHPVPVDLELSYSFRSFENNEPWRQPRRPTLLPSVMATVTDPEVSTPVALTVSSEDGRGVRRFGFGSQIASFLQPGDGLGNLKSQTLTSIPAADCREQ</sequence>
<proteinExistence type="predicted"/>
<protein>
    <submittedName>
        <fullName evidence="1">Uncharacterized protein</fullName>
    </submittedName>
</protein>
<organism evidence="1 2">
    <name type="scientific">Ascobolus immersus RN42</name>
    <dbReference type="NCBI Taxonomy" id="1160509"/>
    <lineage>
        <taxon>Eukaryota</taxon>
        <taxon>Fungi</taxon>
        <taxon>Dikarya</taxon>
        <taxon>Ascomycota</taxon>
        <taxon>Pezizomycotina</taxon>
        <taxon>Pezizomycetes</taxon>
        <taxon>Pezizales</taxon>
        <taxon>Ascobolaceae</taxon>
        <taxon>Ascobolus</taxon>
    </lineage>
</organism>